<comment type="catalytic activity">
    <reaction evidence="12">
        <text>3 propionate 3-nitronate + 3 O2 + H2O = 3 3-oxopropanoate + 2 nitrate + nitrite + H2O2 + 3 H(+)</text>
        <dbReference type="Rhea" id="RHEA:57332"/>
        <dbReference type="ChEBI" id="CHEBI:15377"/>
        <dbReference type="ChEBI" id="CHEBI:15378"/>
        <dbReference type="ChEBI" id="CHEBI:15379"/>
        <dbReference type="ChEBI" id="CHEBI:16240"/>
        <dbReference type="ChEBI" id="CHEBI:16301"/>
        <dbReference type="ChEBI" id="CHEBI:17632"/>
        <dbReference type="ChEBI" id="CHEBI:33190"/>
        <dbReference type="ChEBI" id="CHEBI:136067"/>
    </reaction>
</comment>
<feature type="coiled-coil region" evidence="13">
    <location>
        <begin position="328"/>
        <end position="355"/>
    </location>
</feature>
<accession>A0A1H2VCX0</accession>
<keyword evidence="15" id="KW-1185">Reference proteome</keyword>
<reference evidence="14 15" key="1">
    <citation type="submission" date="2016-10" db="EMBL/GenBank/DDBJ databases">
        <authorList>
            <person name="de Groot N.N."/>
        </authorList>
    </citation>
    <scope>NUCLEOTIDE SEQUENCE [LARGE SCALE GENOMIC DNA]</scope>
    <source>
        <strain evidence="14 15">DSM 45610</strain>
    </source>
</reference>
<gene>
    <name evidence="14" type="ORF">SAMN05444487_10565</name>
</gene>
<dbReference type="Gene3D" id="3.20.20.70">
    <property type="entry name" value="Aldolase class I"/>
    <property type="match status" value="1"/>
</dbReference>
<dbReference type="Proteomes" id="UP000198534">
    <property type="component" value="Unassembled WGS sequence"/>
</dbReference>
<evidence type="ECO:0000256" key="7">
    <source>
        <dbReference type="ARBA" id="ARBA00022643"/>
    </source>
</evidence>
<dbReference type="FunFam" id="3.20.20.70:FF:000154">
    <property type="entry name" value="Probable nitronate monooxygenase"/>
    <property type="match status" value="1"/>
</dbReference>
<keyword evidence="5" id="KW-0216">Detoxification</keyword>
<evidence type="ECO:0000256" key="5">
    <source>
        <dbReference type="ARBA" id="ARBA00022575"/>
    </source>
</evidence>
<evidence type="ECO:0000256" key="4">
    <source>
        <dbReference type="ARBA" id="ARBA00013457"/>
    </source>
</evidence>
<keyword evidence="8" id="KW-0547">Nucleotide-binding</keyword>
<evidence type="ECO:0000256" key="8">
    <source>
        <dbReference type="ARBA" id="ARBA00022741"/>
    </source>
</evidence>
<dbReference type="InterPro" id="IPR013785">
    <property type="entry name" value="Aldolase_TIM"/>
</dbReference>
<dbReference type="SUPFAM" id="SSF51412">
    <property type="entry name" value="Inosine monophosphate dehydrogenase (IMPDH)"/>
    <property type="match status" value="1"/>
</dbReference>
<evidence type="ECO:0000256" key="1">
    <source>
        <dbReference type="ARBA" id="ARBA00001917"/>
    </source>
</evidence>
<evidence type="ECO:0000256" key="11">
    <source>
        <dbReference type="ARBA" id="ARBA00031155"/>
    </source>
</evidence>
<evidence type="ECO:0000256" key="2">
    <source>
        <dbReference type="ARBA" id="ARBA00003535"/>
    </source>
</evidence>
<name>A0A1H2VCX0_9BACL</name>
<dbReference type="PANTHER" id="PTHR42747">
    <property type="entry name" value="NITRONATE MONOOXYGENASE-RELATED"/>
    <property type="match status" value="1"/>
</dbReference>
<keyword evidence="10 14" id="KW-0503">Monooxygenase</keyword>
<comment type="similarity">
    <text evidence="3">Belongs to the nitronate monooxygenase family. NMO class I subfamily.</text>
</comment>
<keyword evidence="7" id="KW-0288">FMN</keyword>
<evidence type="ECO:0000256" key="13">
    <source>
        <dbReference type="SAM" id="Coils"/>
    </source>
</evidence>
<organism evidence="14 15">
    <name type="scientific">Marininema mesophilum</name>
    <dbReference type="NCBI Taxonomy" id="1048340"/>
    <lineage>
        <taxon>Bacteria</taxon>
        <taxon>Bacillati</taxon>
        <taxon>Bacillota</taxon>
        <taxon>Bacilli</taxon>
        <taxon>Bacillales</taxon>
        <taxon>Thermoactinomycetaceae</taxon>
        <taxon>Marininema</taxon>
    </lineage>
</organism>
<dbReference type="GO" id="GO:0009636">
    <property type="term" value="P:response to toxic substance"/>
    <property type="evidence" value="ECO:0007669"/>
    <property type="project" value="UniProtKB-KW"/>
</dbReference>
<keyword evidence="6" id="KW-0285">Flavoprotein</keyword>
<dbReference type="OrthoDB" id="9778912at2"/>
<evidence type="ECO:0000313" key="14">
    <source>
        <dbReference type="EMBL" id="SDW66163.1"/>
    </source>
</evidence>
<dbReference type="CDD" id="cd04730">
    <property type="entry name" value="NPD_like"/>
    <property type="match status" value="1"/>
</dbReference>
<dbReference type="PANTHER" id="PTHR42747:SF3">
    <property type="entry name" value="NITRONATE MONOOXYGENASE-RELATED"/>
    <property type="match status" value="1"/>
</dbReference>
<dbReference type="InterPro" id="IPR004136">
    <property type="entry name" value="NMO"/>
</dbReference>
<dbReference type="GO" id="GO:0018580">
    <property type="term" value="F:nitronate monooxygenase activity"/>
    <property type="evidence" value="ECO:0007669"/>
    <property type="project" value="InterPro"/>
</dbReference>
<evidence type="ECO:0000256" key="10">
    <source>
        <dbReference type="ARBA" id="ARBA00023033"/>
    </source>
</evidence>
<proteinExistence type="inferred from homology"/>
<dbReference type="STRING" id="1048340.SAMN05444487_10565"/>
<comment type="function">
    <text evidence="2">Nitronate monooxygenase that uses molecular oxygen to catalyze the oxidative denitrification of alkyl nitronates. Acts on propionate 3-nitronate (P3N), the presumed physiological substrate. Probably functions in the detoxification of P3N, a metabolic poison produced by plants and fungi as a defense mechanism.</text>
</comment>
<evidence type="ECO:0000256" key="9">
    <source>
        <dbReference type="ARBA" id="ARBA00023002"/>
    </source>
</evidence>
<keyword evidence="9" id="KW-0560">Oxidoreductase</keyword>
<evidence type="ECO:0000313" key="15">
    <source>
        <dbReference type="Proteomes" id="UP000198534"/>
    </source>
</evidence>
<dbReference type="Pfam" id="PF03060">
    <property type="entry name" value="NMO"/>
    <property type="match status" value="1"/>
</dbReference>
<dbReference type="GO" id="GO:0000166">
    <property type="term" value="F:nucleotide binding"/>
    <property type="evidence" value="ECO:0007669"/>
    <property type="project" value="UniProtKB-KW"/>
</dbReference>
<dbReference type="RefSeq" id="WP_091737982.1">
    <property type="nucleotide sequence ID" value="NZ_FNNQ01000005.1"/>
</dbReference>
<sequence>MSWKQTTLTEALNLSIPIIQAGMAGGITSPELVATVSNLGGLGTLGAGYLSPEKIRKSIHAIREKTSRPFSVNLFIPSPHHVDTASIARMKKHLQSFEGALGVSQLEKTPNQELSFSDQVAVVLEEKVPIFSFTFGIPSADILQELKKNQTFLIGTATTVEEAVVLEERGVDVIVAQGSEAGGHRGTFQPSETLPLIGTVALVPQIVDQVSVPVIASGGIMDSRGVLASLTLGAAGVQLGSAFLTTIESNAHSQHKKALMESRDSSTMITTAFSGRPARGVHNQFIEEMNSYSGTIPPYPIQNNLTKPLRNIAAQQDNPEFMSLFGGQAASLSRIESAKELIQRIEQEVTEQLRRLSR</sequence>
<keyword evidence="13" id="KW-0175">Coiled coil</keyword>
<dbReference type="AlphaFoldDB" id="A0A1H2VCX0"/>
<protein>
    <recommendedName>
        <fullName evidence="4">Probable nitronate monooxygenase</fullName>
    </recommendedName>
    <alternativeName>
        <fullName evidence="11">Propionate 3-nitronate monooxygenase</fullName>
    </alternativeName>
</protein>
<evidence type="ECO:0000256" key="6">
    <source>
        <dbReference type="ARBA" id="ARBA00022630"/>
    </source>
</evidence>
<evidence type="ECO:0000256" key="12">
    <source>
        <dbReference type="ARBA" id="ARBA00049401"/>
    </source>
</evidence>
<dbReference type="EMBL" id="FNNQ01000005">
    <property type="protein sequence ID" value="SDW66163.1"/>
    <property type="molecule type" value="Genomic_DNA"/>
</dbReference>
<evidence type="ECO:0000256" key="3">
    <source>
        <dbReference type="ARBA" id="ARBA00009881"/>
    </source>
</evidence>
<comment type="cofactor">
    <cofactor evidence="1">
        <name>FMN</name>
        <dbReference type="ChEBI" id="CHEBI:58210"/>
    </cofactor>
</comment>